<keyword evidence="3" id="KW-1185">Reference proteome</keyword>
<reference evidence="2 3" key="1">
    <citation type="submission" date="2017-06" db="EMBL/GenBank/DDBJ databases">
        <authorList>
            <person name="Kim H.J."/>
            <person name="Triplett B.A."/>
        </authorList>
    </citation>
    <scope>NUCLEOTIDE SEQUENCE [LARGE SCALE GENOMIC DNA]</scope>
    <source>
        <strain evidence="2 3">DSM 18704</strain>
    </source>
</reference>
<dbReference type="PANTHER" id="PTHR43685">
    <property type="entry name" value="GLYCOSYLTRANSFERASE"/>
    <property type="match status" value="1"/>
</dbReference>
<dbReference type="Gene3D" id="3.90.550.10">
    <property type="entry name" value="Spore Coat Polysaccharide Biosynthesis Protein SpsA, Chain A"/>
    <property type="match status" value="1"/>
</dbReference>
<keyword evidence="2" id="KW-0808">Transferase</keyword>
<dbReference type="InterPro" id="IPR050834">
    <property type="entry name" value="Glycosyltransf_2"/>
</dbReference>
<name>A0A239MLW0_9BACT</name>
<accession>A0A239MLW0</accession>
<evidence type="ECO:0000259" key="1">
    <source>
        <dbReference type="Pfam" id="PF00535"/>
    </source>
</evidence>
<feature type="domain" description="Glycosyltransferase 2-like" evidence="1">
    <location>
        <begin position="23"/>
        <end position="151"/>
    </location>
</feature>
<protein>
    <submittedName>
        <fullName evidence="2">Putative colanic acid biosynthesis glycosyltransferase</fullName>
    </submittedName>
</protein>
<dbReference type="EMBL" id="FZOU01000015">
    <property type="protein sequence ID" value="SNT43243.1"/>
    <property type="molecule type" value="Genomic_DNA"/>
</dbReference>
<dbReference type="OrthoDB" id="9785185at2"/>
<dbReference type="GO" id="GO:0016740">
    <property type="term" value="F:transferase activity"/>
    <property type="evidence" value="ECO:0007669"/>
    <property type="project" value="UniProtKB-KW"/>
</dbReference>
<gene>
    <name evidence="2" type="ORF">SAMN05421770_11524</name>
</gene>
<dbReference type="AlphaFoldDB" id="A0A239MLW0"/>
<proteinExistence type="predicted"/>
<dbReference type="Pfam" id="PF00535">
    <property type="entry name" value="Glycos_transf_2"/>
    <property type="match status" value="1"/>
</dbReference>
<dbReference type="InterPro" id="IPR029044">
    <property type="entry name" value="Nucleotide-diphossugar_trans"/>
</dbReference>
<evidence type="ECO:0000313" key="3">
    <source>
        <dbReference type="Proteomes" id="UP000198356"/>
    </source>
</evidence>
<dbReference type="PANTHER" id="PTHR43685:SF2">
    <property type="entry name" value="GLYCOSYLTRANSFERASE 2-LIKE DOMAIN-CONTAINING PROTEIN"/>
    <property type="match status" value="1"/>
</dbReference>
<dbReference type="Proteomes" id="UP000198356">
    <property type="component" value="Unassembled WGS sequence"/>
</dbReference>
<evidence type="ECO:0000313" key="2">
    <source>
        <dbReference type="EMBL" id="SNT43243.1"/>
    </source>
</evidence>
<dbReference type="InterPro" id="IPR001173">
    <property type="entry name" value="Glyco_trans_2-like"/>
</dbReference>
<dbReference type="SUPFAM" id="SSF53448">
    <property type="entry name" value="Nucleotide-diphospho-sugar transferases"/>
    <property type="match status" value="1"/>
</dbReference>
<organism evidence="2 3">
    <name type="scientific">Granulicella rosea</name>
    <dbReference type="NCBI Taxonomy" id="474952"/>
    <lineage>
        <taxon>Bacteria</taxon>
        <taxon>Pseudomonadati</taxon>
        <taxon>Acidobacteriota</taxon>
        <taxon>Terriglobia</taxon>
        <taxon>Terriglobales</taxon>
        <taxon>Acidobacteriaceae</taxon>
        <taxon>Granulicella</taxon>
    </lineage>
</organism>
<sequence>MIDPTPTLPSQPAPPSSSSPYFSVITVVWNNLDGLKRTRESLSRQTCADWEWLVIDGGSTDGSPEFARTWDDPRVTVVSERDKGIYDAMNKGLARATGEYVILLNSGDRLATTTALAEAKEVLVKDRPGILFCSSLMSFGVMQVKRKVKDPSYLWHGQPGLHQATIFDRREHAKFPYDMTYTICADYDVVTRMSRTLKLQSADILFSENEFTAEATSGRNKTKLILQAARAQRRNLKMGLPRVAFSVLRRIASSMAAKVITGADRVKRMNE</sequence>